<feature type="region of interest" description="Disordered" evidence="1">
    <location>
        <begin position="478"/>
        <end position="522"/>
    </location>
</feature>
<evidence type="ECO:0000256" key="1">
    <source>
        <dbReference type="SAM" id="MobiDB-lite"/>
    </source>
</evidence>
<feature type="region of interest" description="Disordered" evidence="1">
    <location>
        <begin position="548"/>
        <end position="599"/>
    </location>
</feature>
<evidence type="ECO:0000313" key="2">
    <source>
        <dbReference type="EnsemblMetazoa" id="CLYHEMP005725.1"/>
    </source>
</evidence>
<proteinExistence type="predicted"/>
<evidence type="ECO:0000313" key="3">
    <source>
        <dbReference type="Proteomes" id="UP000594262"/>
    </source>
</evidence>
<dbReference type="Proteomes" id="UP000594262">
    <property type="component" value="Unplaced"/>
</dbReference>
<dbReference type="GeneID" id="136799005"/>
<dbReference type="EnsemblMetazoa" id="CLYHEMT005725.1">
    <property type="protein sequence ID" value="CLYHEMP005725.1"/>
    <property type="gene ID" value="CLYHEMG005725"/>
</dbReference>
<reference evidence="2" key="1">
    <citation type="submission" date="2021-01" db="UniProtKB">
        <authorList>
            <consortium name="EnsemblMetazoa"/>
        </authorList>
    </citation>
    <scope>IDENTIFICATION</scope>
</reference>
<organism evidence="2 3">
    <name type="scientific">Clytia hemisphaerica</name>
    <dbReference type="NCBI Taxonomy" id="252671"/>
    <lineage>
        <taxon>Eukaryota</taxon>
        <taxon>Metazoa</taxon>
        <taxon>Cnidaria</taxon>
        <taxon>Hydrozoa</taxon>
        <taxon>Hydroidolina</taxon>
        <taxon>Leptothecata</taxon>
        <taxon>Obeliida</taxon>
        <taxon>Clytiidae</taxon>
        <taxon>Clytia</taxon>
    </lineage>
</organism>
<sequence length="647" mass="70398">MKRKLELKAMKVSINHKVLICLVFFNSPLVLSIIYNHMVQGCDKYKTYEYCVGQSAFLSHAEKQDYAWFRVNEKEKPAQLKNTVFDQDGYEIKNDERHSIEGGSLRIKELVPTDHALYFYKRKFTTILECPNYRLNVYGLRSESNSSSIKIKQGDTAILGFYSNIPETYNPKDSKIYKMDGKVMFDGNNGNTVNYKLESKVKRIPFQYMTNDFEKYKYSVLTYTALTIHDIQKKQEGVWKSQWHTNEVCPKKISSEVVVHVHDPTSKGKTTAPRTITTTPTIIKPKPKKTSSGASKAVASLCSLCMALATVFAIWKFYLQKKLDDDSSDEKIGENYRETAQKDVVDTQRILELPGGGGTSDVPNTMRSSELEESALNAQSIPGGQPPGIQKQMSIPEGGQQGILAPLDMNGAQPAGIQKQISIPGGGQQGILAPLDMNGAQPAGIQKQMSIPEGGQQGILAPLDMNGAQHAGIQKQISIPGGGQQGIGAPFAMSGGQPEGIQKQMSIPGGGQQGIRGPLPMNGGQMPGIRNQMPMQGGGQQGIRVPFAMNGGQTPGIRNRMPMQGGGQQGIRAPFAINGGQTPGIRNRMPMQGGGQQGIRAPFAINGGQTPGIRNRMPMQGAGQQGIRAPLAMNGGQTPGIRNQMPM</sequence>
<protein>
    <submittedName>
        <fullName evidence="2">Uncharacterized protein</fullName>
    </submittedName>
</protein>
<name>A0A7M5U3D6_9CNID</name>
<dbReference type="RefSeq" id="XP_066911791.1">
    <property type="nucleotide sequence ID" value="XM_067055690.1"/>
</dbReference>
<accession>A0A7M5U3D6</accession>
<dbReference type="AlphaFoldDB" id="A0A7M5U3D6"/>
<keyword evidence="3" id="KW-1185">Reference proteome</keyword>